<feature type="compositionally biased region" description="Polar residues" evidence="1">
    <location>
        <begin position="134"/>
        <end position="149"/>
    </location>
</feature>
<evidence type="ECO:0000313" key="3">
    <source>
        <dbReference type="Proteomes" id="UP001174136"/>
    </source>
</evidence>
<dbReference type="Proteomes" id="UP001174136">
    <property type="component" value="Unassembled WGS sequence"/>
</dbReference>
<gene>
    <name evidence="2" type="ORF">N1851_002321</name>
</gene>
<comment type="caution">
    <text evidence="2">The sequence shown here is derived from an EMBL/GenBank/DDBJ whole genome shotgun (WGS) entry which is preliminary data.</text>
</comment>
<protein>
    <submittedName>
        <fullName evidence="2">Uncharacterized protein</fullName>
    </submittedName>
</protein>
<keyword evidence="3" id="KW-1185">Reference proteome</keyword>
<evidence type="ECO:0000313" key="2">
    <source>
        <dbReference type="EMBL" id="KAK0155364.1"/>
    </source>
</evidence>
<feature type="region of interest" description="Disordered" evidence="1">
    <location>
        <begin position="130"/>
        <end position="149"/>
    </location>
</feature>
<proteinExistence type="predicted"/>
<reference evidence="2" key="1">
    <citation type="journal article" date="2023" name="Front. Mar. Sci.">
        <title>A new Merluccius polli reference genome to investigate the effects of global change in West African waters.</title>
        <authorList>
            <person name="Mateo J.L."/>
            <person name="Blanco-Fernandez C."/>
            <person name="Garcia-Vazquez E."/>
            <person name="Machado-Schiaffino G."/>
        </authorList>
    </citation>
    <scope>NUCLEOTIDE SEQUENCE</scope>
    <source>
        <strain evidence="2">C29</strain>
        <tissue evidence="2">Fin</tissue>
    </source>
</reference>
<sequence>MAWMHLEECYGSPQTIEKALLDKLEMFPKIGNKDALKLRELGHLLRELESAKLEGYLPGLAYFDTSRGVNPIVEKLPYGLQEKWMTQVQFPLFSFFTDFVCREACTRNDPSFTLSSSGITAVKPDNPVKRYTHSRGQVSSHKTEITPTL</sequence>
<accession>A0AA47NBU8</accession>
<dbReference type="PANTHER" id="PTHR47331">
    <property type="entry name" value="PHD-TYPE DOMAIN-CONTAINING PROTEIN"/>
    <property type="match status" value="1"/>
</dbReference>
<organism evidence="2 3">
    <name type="scientific">Merluccius polli</name>
    <name type="common">Benguela hake</name>
    <name type="synonym">Merluccius cadenati</name>
    <dbReference type="NCBI Taxonomy" id="89951"/>
    <lineage>
        <taxon>Eukaryota</taxon>
        <taxon>Metazoa</taxon>
        <taxon>Chordata</taxon>
        <taxon>Craniata</taxon>
        <taxon>Vertebrata</taxon>
        <taxon>Euteleostomi</taxon>
        <taxon>Actinopterygii</taxon>
        <taxon>Neopterygii</taxon>
        <taxon>Teleostei</taxon>
        <taxon>Neoteleostei</taxon>
        <taxon>Acanthomorphata</taxon>
        <taxon>Zeiogadaria</taxon>
        <taxon>Gadariae</taxon>
        <taxon>Gadiformes</taxon>
        <taxon>Gadoidei</taxon>
        <taxon>Merlucciidae</taxon>
        <taxon>Merluccius</taxon>
    </lineage>
</organism>
<dbReference type="AlphaFoldDB" id="A0AA47NBU8"/>
<dbReference type="PANTHER" id="PTHR47331:SF6">
    <property type="entry name" value="DOUBLECORTIN DOMAIN-CONTAINING PROTEIN"/>
    <property type="match status" value="1"/>
</dbReference>
<name>A0AA47NBU8_MERPO</name>
<evidence type="ECO:0000256" key="1">
    <source>
        <dbReference type="SAM" id="MobiDB-lite"/>
    </source>
</evidence>
<dbReference type="EMBL" id="JAOPHQ010000289">
    <property type="protein sequence ID" value="KAK0155364.1"/>
    <property type="molecule type" value="Genomic_DNA"/>
</dbReference>